<keyword evidence="1" id="KW-0547">Nucleotide-binding</keyword>
<dbReference type="Pfam" id="PF00118">
    <property type="entry name" value="Cpn60_TCP1"/>
    <property type="match status" value="1"/>
</dbReference>
<organism evidence="4 5">
    <name type="scientific">Aquarana catesbeiana</name>
    <name type="common">American bullfrog</name>
    <name type="synonym">Rana catesbeiana</name>
    <dbReference type="NCBI Taxonomy" id="8400"/>
    <lineage>
        <taxon>Eukaryota</taxon>
        <taxon>Metazoa</taxon>
        <taxon>Chordata</taxon>
        <taxon>Craniata</taxon>
        <taxon>Vertebrata</taxon>
        <taxon>Euteleostomi</taxon>
        <taxon>Amphibia</taxon>
        <taxon>Batrachia</taxon>
        <taxon>Anura</taxon>
        <taxon>Neobatrachia</taxon>
        <taxon>Ranoidea</taxon>
        <taxon>Ranidae</taxon>
        <taxon>Aquarana</taxon>
    </lineage>
</organism>
<evidence type="ECO:0008006" key="6">
    <source>
        <dbReference type="Google" id="ProtNLM"/>
    </source>
</evidence>
<dbReference type="InterPro" id="IPR002423">
    <property type="entry name" value="Cpn60/GroEL/TCP-1"/>
</dbReference>
<accession>A0A2G9S6Y2</accession>
<dbReference type="OrthoDB" id="7346962at2759"/>
<dbReference type="InterPro" id="IPR027413">
    <property type="entry name" value="GROEL-like_equatorial_sf"/>
</dbReference>
<evidence type="ECO:0000313" key="4">
    <source>
        <dbReference type="EMBL" id="PIO35880.1"/>
    </source>
</evidence>
<name>A0A2G9S6Y2_AQUCT</name>
<sequence length="96" mass="10220">CVVAGAGALEVAIADALVKHKPNVKGRAQLGVQAFADALLIIPKVLAQNSGYDPQETLVKLQTEYAETGQLIGVDLNTGNLCNRFRTTHRGYTSLL</sequence>
<proteinExistence type="predicted"/>
<dbReference type="GO" id="GO:0005524">
    <property type="term" value="F:ATP binding"/>
    <property type="evidence" value="ECO:0007669"/>
    <property type="project" value="UniProtKB-KW"/>
</dbReference>
<protein>
    <recommendedName>
        <fullName evidence="6">T-complex protein 1 subunit zeta</fullName>
    </recommendedName>
</protein>
<reference evidence="5" key="1">
    <citation type="journal article" date="2017" name="Nat. Commun.">
        <title>The North American bullfrog draft genome provides insight into hormonal regulation of long noncoding RNA.</title>
        <authorList>
            <person name="Hammond S.A."/>
            <person name="Warren R.L."/>
            <person name="Vandervalk B.P."/>
            <person name="Kucuk E."/>
            <person name="Khan H."/>
            <person name="Gibb E.A."/>
            <person name="Pandoh P."/>
            <person name="Kirk H."/>
            <person name="Zhao Y."/>
            <person name="Jones M."/>
            <person name="Mungall A.J."/>
            <person name="Coope R."/>
            <person name="Pleasance S."/>
            <person name="Moore R.A."/>
            <person name="Holt R.A."/>
            <person name="Round J.M."/>
            <person name="Ohora S."/>
            <person name="Walle B.V."/>
            <person name="Veldhoen N."/>
            <person name="Helbing C.C."/>
            <person name="Birol I."/>
        </authorList>
    </citation>
    <scope>NUCLEOTIDE SEQUENCE [LARGE SCALE GENOMIC DNA]</scope>
</reference>
<evidence type="ECO:0000256" key="2">
    <source>
        <dbReference type="ARBA" id="ARBA00022840"/>
    </source>
</evidence>
<dbReference type="FunFam" id="1.10.560.10:FF:000038">
    <property type="entry name" value="Chaperonin containing TCP1 subunit 6B"/>
    <property type="match status" value="1"/>
</dbReference>
<dbReference type="SUPFAM" id="SSF48592">
    <property type="entry name" value="GroEL equatorial domain-like"/>
    <property type="match status" value="1"/>
</dbReference>
<keyword evidence="2" id="KW-0067">ATP-binding</keyword>
<keyword evidence="3" id="KW-0143">Chaperone</keyword>
<dbReference type="PANTHER" id="PTHR11353">
    <property type="entry name" value="CHAPERONIN"/>
    <property type="match status" value="1"/>
</dbReference>
<dbReference type="EMBL" id="KV925940">
    <property type="protein sequence ID" value="PIO35880.1"/>
    <property type="molecule type" value="Genomic_DNA"/>
</dbReference>
<keyword evidence="5" id="KW-1185">Reference proteome</keyword>
<dbReference type="GO" id="GO:0140662">
    <property type="term" value="F:ATP-dependent protein folding chaperone"/>
    <property type="evidence" value="ECO:0007669"/>
    <property type="project" value="InterPro"/>
</dbReference>
<evidence type="ECO:0000256" key="1">
    <source>
        <dbReference type="ARBA" id="ARBA00022741"/>
    </source>
</evidence>
<gene>
    <name evidence="4" type="ORF">AB205_0214940</name>
</gene>
<dbReference type="Gene3D" id="1.10.560.10">
    <property type="entry name" value="GroEL-like equatorial domain"/>
    <property type="match status" value="1"/>
</dbReference>
<feature type="non-terminal residue" evidence="4">
    <location>
        <position position="1"/>
    </location>
</feature>
<evidence type="ECO:0000256" key="3">
    <source>
        <dbReference type="ARBA" id="ARBA00023186"/>
    </source>
</evidence>
<dbReference type="Proteomes" id="UP000228934">
    <property type="component" value="Unassembled WGS sequence"/>
</dbReference>
<dbReference type="AlphaFoldDB" id="A0A2G9S6Y2"/>
<dbReference type="InterPro" id="IPR017998">
    <property type="entry name" value="Chaperone_TCP-1"/>
</dbReference>
<evidence type="ECO:0000313" key="5">
    <source>
        <dbReference type="Proteomes" id="UP000228934"/>
    </source>
</evidence>